<organism evidence="1 2">
    <name type="scientific">Moheibacter sediminis</name>
    <dbReference type="NCBI Taxonomy" id="1434700"/>
    <lineage>
        <taxon>Bacteria</taxon>
        <taxon>Pseudomonadati</taxon>
        <taxon>Bacteroidota</taxon>
        <taxon>Flavobacteriia</taxon>
        <taxon>Flavobacteriales</taxon>
        <taxon>Weeksellaceae</taxon>
        <taxon>Moheibacter</taxon>
    </lineage>
</organism>
<dbReference type="AlphaFoldDB" id="A0A1W2C9P9"/>
<gene>
    <name evidence="1" type="ORF">SAMN06296427_10990</name>
</gene>
<evidence type="ECO:0000313" key="1">
    <source>
        <dbReference type="EMBL" id="SMC81418.1"/>
    </source>
</evidence>
<keyword evidence="2" id="KW-1185">Reference proteome</keyword>
<name>A0A1W2C9P9_9FLAO</name>
<reference evidence="1 2" key="1">
    <citation type="submission" date="2017-04" db="EMBL/GenBank/DDBJ databases">
        <authorList>
            <person name="Afonso C.L."/>
            <person name="Miller P.J."/>
            <person name="Scott M.A."/>
            <person name="Spackman E."/>
            <person name="Goraichik I."/>
            <person name="Dimitrov K.M."/>
            <person name="Suarez D.L."/>
            <person name="Swayne D.E."/>
        </authorList>
    </citation>
    <scope>NUCLEOTIDE SEQUENCE [LARGE SCALE GENOMIC DNA]</scope>
    <source>
        <strain evidence="1 2">CGMCC 1.12708</strain>
    </source>
</reference>
<evidence type="ECO:0008006" key="3">
    <source>
        <dbReference type="Google" id="ProtNLM"/>
    </source>
</evidence>
<dbReference type="EMBL" id="FWXS01000009">
    <property type="protein sequence ID" value="SMC81418.1"/>
    <property type="molecule type" value="Genomic_DNA"/>
</dbReference>
<sequence>MKTKILILSLISVFIFSCKSDDENAGTPEIPENQKYLNEITGQDLSIKLTYTPDKKVESVNLGGIMLYLFAYSGDQIETMQYISNDGPDLLYRFTYENNRISSFTINDYNIQMEWNQADRSYFFKNDNQDEITIILNENEDLNKVYHYVHEDDETNMISYFYEDSRKGAMTNSNHVSTYMTIASYFSINSIYAGVLSKKPVKTIAFHGLIFSFENTYDSQEFVSESIVSTGNSSGSPILYNYKQL</sequence>
<accession>A0A1W2C9P9</accession>
<proteinExistence type="predicted"/>
<dbReference type="PROSITE" id="PS51257">
    <property type="entry name" value="PROKAR_LIPOPROTEIN"/>
    <property type="match status" value="1"/>
</dbReference>
<protein>
    <recommendedName>
        <fullName evidence="3">DUF4595 domain-containing protein</fullName>
    </recommendedName>
</protein>
<dbReference type="STRING" id="1434700.SAMN06296427_10990"/>
<evidence type="ECO:0000313" key="2">
    <source>
        <dbReference type="Proteomes" id="UP000192393"/>
    </source>
</evidence>
<dbReference type="Proteomes" id="UP000192393">
    <property type="component" value="Unassembled WGS sequence"/>
</dbReference>
<dbReference type="RefSeq" id="WP_084018116.1">
    <property type="nucleotide sequence ID" value="NZ_FWXS01000009.1"/>
</dbReference>